<dbReference type="GO" id="GO:0005634">
    <property type="term" value="C:nucleus"/>
    <property type="evidence" value="ECO:0007669"/>
    <property type="project" value="TreeGrafter"/>
</dbReference>
<organism evidence="7 8">
    <name type="scientific">Bathycoccus prasinos</name>
    <dbReference type="NCBI Taxonomy" id="41875"/>
    <lineage>
        <taxon>Eukaryota</taxon>
        <taxon>Viridiplantae</taxon>
        <taxon>Chlorophyta</taxon>
        <taxon>Mamiellophyceae</taxon>
        <taxon>Mamiellales</taxon>
        <taxon>Bathycoccaceae</taxon>
        <taxon>Bathycoccus</taxon>
    </lineage>
</organism>
<proteinExistence type="predicted"/>
<evidence type="ECO:0000256" key="2">
    <source>
        <dbReference type="ARBA" id="ARBA00022801"/>
    </source>
</evidence>
<feature type="region of interest" description="Disordered" evidence="4">
    <location>
        <begin position="1509"/>
        <end position="1549"/>
    </location>
</feature>
<dbReference type="GO" id="GO:0008094">
    <property type="term" value="F:ATP-dependent activity, acting on DNA"/>
    <property type="evidence" value="ECO:0007669"/>
    <property type="project" value="TreeGrafter"/>
</dbReference>
<dbReference type="RefSeq" id="XP_007511351.1">
    <property type="nucleotide sequence ID" value="XM_007511289.1"/>
</dbReference>
<evidence type="ECO:0000256" key="3">
    <source>
        <dbReference type="ARBA" id="ARBA00022840"/>
    </source>
</evidence>
<dbReference type="PANTHER" id="PTHR45626">
    <property type="entry name" value="TRANSCRIPTION TERMINATION FACTOR 2-RELATED"/>
    <property type="match status" value="1"/>
</dbReference>
<dbReference type="Pfam" id="PF00271">
    <property type="entry name" value="Helicase_C"/>
    <property type="match status" value="1"/>
</dbReference>
<dbReference type="EMBL" id="FO082271">
    <property type="protein sequence ID" value="CCO17472.1"/>
    <property type="molecule type" value="Genomic_DNA"/>
</dbReference>
<gene>
    <name evidence="7" type="ORF">Bathy08g01920</name>
</gene>
<dbReference type="Proteomes" id="UP000198341">
    <property type="component" value="Chromosome 8"/>
</dbReference>
<dbReference type="OrthoDB" id="568332at2759"/>
<keyword evidence="3" id="KW-0067">ATP-binding</keyword>
<feature type="compositionally biased region" description="Basic and acidic residues" evidence="4">
    <location>
        <begin position="1823"/>
        <end position="1839"/>
    </location>
</feature>
<dbReference type="SMART" id="SM00490">
    <property type="entry name" value="HELICc"/>
    <property type="match status" value="1"/>
</dbReference>
<dbReference type="CDD" id="cd18008">
    <property type="entry name" value="DEXDc_SHPRH-like"/>
    <property type="match status" value="1"/>
</dbReference>
<name>K8EH64_9CHLO</name>
<dbReference type="InterPro" id="IPR014001">
    <property type="entry name" value="Helicase_ATP-bd"/>
</dbReference>
<accession>K8EH64</accession>
<keyword evidence="2" id="KW-0378">Hydrolase</keyword>
<keyword evidence="1" id="KW-0547">Nucleotide-binding</keyword>
<dbReference type="InterPro" id="IPR001650">
    <property type="entry name" value="Helicase_C-like"/>
</dbReference>
<feature type="region of interest" description="Disordered" evidence="4">
    <location>
        <begin position="1802"/>
        <end position="1852"/>
    </location>
</feature>
<dbReference type="PROSITE" id="PS51192">
    <property type="entry name" value="HELICASE_ATP_BIND_1"/>
    <property type="match status" value="1"/>
</dbReference>
<dbReference type="GO" id="GO:0005524">
    <property type="term" value="F:ATP binding"/>
    <property type="evidence" value="ECO:0007669"/>
    <property type="project" value="UniProtKB-KW"/>
</dbReference>
<dbReference type="KEGG" id="bpg:Bathy08g01920"/>
<evidence type="ECO:0000256" key="4">
    <source>
        <dbReference type="SAM" id="MobiDB-lite"/>
    </source>
</evidence>
<dbReference type="PANTHER" id="PTHR45626:SF38">
    <property type="entry name" value="DEAD-BOX PROTEIN"/>
    <property type="match status" value="1"/>
</dbReference>
<dbReference type="GO" id="GO:0006281">
    <property type="term" value="P:DNA repair"/>
    <property type="evidence" value="ECO:0007669"/>
    <property type="project" value="TreeGrafter"/>
</dbReference>
<dbReference type="GeneID" id="19014171"/>
<dbReference type="InterPro" id="IPR038718">
    <property type="entry name" value="SNF2-like_sf"/>
</dbReference>
<dbReference type="GO" id="GO:0016787">
    <property type="term" value="F:hydrolase activity"/>
    <property type="evidence" value="ECO:0007669"/>
    <property type="project" value="UniProtKB-KW"/>
</dbReference>
<evidence type="ECO:0000259" key="5">
    <source>
        <dbReference type="PROSITE" id="PS51192"/>
    </source>
</evidence>
<reference evidence="7 8" key="1">
    <citation type="submission" date="2011-10" db="EMBL/GenBank/DDBJ databases">
        <authorList>
            <person name="Genoscope - CEA"/>
        </authorList>
    </citation>
    <scope>NUCLEOTIDE SEQUENCE [LARGE SCALE GENOMIC DNA]</scope>
    <source>
        <strain evidence="7 8">RCC 1105</strain>
    </source>
</reference>
<feature type="domain" description="Helicase C-terminal" evidence="6">
    <location>
        <begin position="1564"/>
        <end position="1718"/>
    </location>
</feature>
<dbReference type="Gene3D" id="3.40.50.300">
    <property type="entry name" value="P-loop containing nucleotide triphosphate hydrolases"/>
    <property type="match status" value="1"/>
</dbReference>
<dbReference type="CDD" id="cd18793">
    <property type="entry name" value="SF2_C_SNF"/>
    <property type="match status" value="1"/>
</dbReference>
<protein>
    <submittedName>
        <fullName evidence="7">DNA repair protein RAD16</fullName>
    </submittedName>
</protein>
<dbReference type="InterPro" id="IPR027417">
    <property type="entry name" value="P-loop_NTPase"/>
</dbReference>
<dbReference type="eggNOG" id="KOG1001">
    <property type="taxonomic scope" value="Eukaryota"/>
</dbReference>
<dbReference type="SMART" id="SM00487">
    <property type="entry name" value="DEXDc"/>
    <property type="match status" value="1"/>
</dbReference>
<evidence type="ECO:0000259" key="6">
    <source>
        <dbReference type="PROSITE" id="PS51194"/>
    </source>
</evidence>
<dbReference type="SUPFAM" id="SSF52540">
    <property type="entry name" value="P-loop containing nucleoside triphosphate hydrolases"/>
    <property type="match status" value="2"/>
</dbReference>
<dbReference type="Pfam" id="PF00176">
    <property type="entry name" value="SNF2-rel_dom"/>
    <property type="match status" value="1"/>
</dbReference>
<evidence type="ECO:0000313" key="7">
    <source>
        <dbReference type="EMBL" id="CCO17472.1"/>
    </source>
</evidence>
<dbReference type="STRING" id="41875.K8EH64"/>
<dbReference type="PROSITE" id="PS51194">
    <property type="entry name" value="HELICASE_CTER"/>
    <property type="match status" value="1"/>
</dbReference>
<sequence>MKYCANCWCYVCDLKAPCTHWAQHCGAYPCYKWDEARRRKLAGLPQAPGNVPPPEPRGFGFGGAGFDDGARRLVVHGVHVNHLAQINAFASNRDMDELRVLCPEGHHDLYRIRNKCEQLFLLLQYDGLGKNRYAVITRKSYELSHDGRFLSGSQNGQTRNATSEQVLRRLKEKDNGNWVYFPTSPQFQAAWKGALGGGNLGVSWWGIGYYKLNAPEQIYSGHFQKYDDIPEDRFPRSADDFDDYQKVFAQVQALVGGAPQQVANRDKPTTLIQHIARVKITEASDYNDKTKVYEVLAARACMRLVHKNESAYKNRIGEEPDGLISYVYPPVKVQLPDPAGIAEAFKIGTVSIPVRASKARGEEFTEERIAEELAKAPHGHRFIDKERCENHQRFGTDVDLTNLFNYKPDAVYLTSRSASANRHHFKPFLEAMPIFLEGDPKPRSKVPMRILFVDARNAKAEWTICDVKNSDKVTNVIEDLEERYELNENEQIVLATVKYRPEIVTQVPFDRYYMNNPHHQAGAISDVTGIHNTEVERERRASTLPNYYRPFSRTGNDRKDNVEKILVAYKTKRAESFCIVHPMLKKTFKQRILPWQEHMNSKSEIIDEDDLKKVKELENGDYLQPCSIPIIIDAEGAATQNNNKKQFLRKVRAGEKYGDPKNINEYIRTCARHIHDWDEIEFPSSFTSEQRKNVHVSVQRLSVQRNSVLISTMSRTIGNERMVYLVKGKDANVSKFGGIDVSTLLRQNTEPLLKACVKKYVSEESSRKRDRDGVKVKKEEVVTISHFLHDKVPHLGDKNNYKSLKDGLDKALTNKKQPLHPLSTPRDVQRRVEFPEIFVTNVTAIIEIDDESVGILAGVKRGLLPGCADSTAEAIEDLKHTEDIIDMQICECQAVERSQRMCAEIFTASTTYFGRKGGYNAVGVEKRLEGFRTCKKEPVFCNQPEIRVAAKMRKQMHNKGREIWYLDVDIYARRPGTLADPKPYAHNFFQDLAYTPPPGWRMRLNVPVQALGLVAKVNEVRDMLAPPSLYNNFRKSGDHESYVVRRLRVTLPQLSKNASLKREASEVENCFKVGHGAAGAVGLMKALEMQEYPSVEQPTGLTVTMHDYQRQTLNRMLELERIPGGFRDLVWYDVSDVMKNASLDATEERWMYSPGFDQIAKIGCIPKTPRGGFLCEEMGLGKTIEVLALILAQKPPQGWIEHGETLGKAGAVADCSNMSNGTNVKKPYRSGATLVICAVSLVGQWIDEAKSKLDEDSGLRILMYHGQQRTKNPKKIAEDYDLVVTTYQTLAADRSRTNPLGQIEFYRLVCDESHMTKSYNTGQSKAASEICAVRRWACTGTPIATNSVDLFGQLAMLGVSPWGTDLKRFRDDFNNIICTNAGPRRYGRNDMTEKSSREIKNVLTVMKPMTIRHTKTQKLGRNATKDLLSLPPKTVIHVPVTLLPEEQHLYDELHADTKATWETKYKAKGHAHVAKRTFGIMSLLLPTRRLCSGGRLTTADLTIKEDEGAAAAEANGDAEGEGDNFEQRGVKRVKKEEEEEEAAPMVPNNGNEVESIEAESKLRVLVAELKKMRKDDPTNKALIFTQFAQTIEWLQKRLPDEGFGFRTISGSMSAKNRDKSIQAFQKDPPTTVFILSVRSGAVGINLTAASHVFMIEPCMNPALENQAIGRAWRMGQTRPVTVKILTVQDSIETNIVKLVQQRTTGTVAEKNDGENDGRPEIIDIEEEEENMRRAQMNKGELAGAIRADKQKLKLEEFDLLFSRGNLLPELPPEDEVPHAKPAPAVVVKDEPMEDAGPRIVGGMGFTRNDGNNNDNDDNNLENIGKDSQEKKDIGSEENRQPLAKVQKRASLSETVQNAVGSMLEKFM</sequence>
<feature type="domain" description="Helicase ATP-binding" evidence="5">
    <location>
        <begin position="1163"/>
        <end position="1360"/>
    </location>
</feature>
<dbReference type="InterPro" id="IPR049730">
    <property type="entry name" value="SNF2/RAD54-like_C"/>
</dbReference>
<dbReference type="Gene3D" id="3.40.50.10810">
    <property type="entry name" value="Tandem AAA-ATPase domain"/>
    <property type="match status" value="1"/>
</dbReference>
<dbReference type="InterPro" id="IPR000330">
    <property type="entry name" value="SNF2_N"/>
</dbReference>
<keyword evidence="8" id="KW-1185">Reference proteome</keyword>
<evidence type="ECO:0000256" key="1">
    <source>
        <dbReference type="ARBA" id="ARBA00022741"/>
    </source>
</evidence>
<evidence type="ECO:0000313" key="8">
    <source>
        <dbReference type="Proteomes" id="UP000198341"/>
    </source>
</evidence>
<dbReference type="InterPro" id="IPR050628">
    <property type="entry name" value="SNF2_RAD54_helicase_TF"/>
</dbReference>